<accession>A0ABW5M4W2</accession>
<protein>
    <submittedName>
        <fullName evidence="2">Nuclear transport factor 2 family protein</fullName>
    </submittedName>
</protein>
<dbReference type="Gene3D" id="3.10.450.50">
    <property type="match status" value="1"/>
</dbReference>
<sequence length="132" mass="14942">MTFDRLSDSRMEEAILNYIKAYNAKDVPAMLALLDDQILFENVSNSSGTTVTTTKEEFETIARQSLSYFSERKQIIRFSVLSEESAAVEIDYQATLAQDLPNGLKAGQQVQLRGVSLFERRNGKFVRISDYS</sequence>
<dbReference type="EMBL" id="JBHULN010000008">
    <property type="protein sequence ID" value="MFD2571988.1"/>
    <property type="molecule type" value="Genomic_DNA"/>
</dbReference>
<proteinExistence type="predicted"/>
<dbReference type="InterPro" id="IPR037401">
    <property type="entry name" value="SnoaL-like"/>
</dbReference>
<evidence type="ECO:0000259" key="1">
    <source>
        <dbReference type="Pfam" id="PF12680"/>
    </source>
</evidence>
<feature type="domain" description="SnoaL-like" evidence="1">
    <location>
        <begin position="17"/>
        <end position="128"/>
    </location>
</feature>
<organism evidence="2 3">
    <name type="scientific">Spirosoma soli</name>
    <dbReference type="NCBI Taxonomy" id="1770529"/>
    <lineage>
        <taxon>Bacteria</taxon>
        <taxon>Pseudomonadati</taxon>
        <taxon>Bacteroidota</taxon>
        <taxon>Cytophagia</taxon>
        <taxon>Cytophagales</taxon>
        <taxon>Cytophagaceae</taxon>
        <taxon>Spirosoma</taxon>
    </lineage>
</organism>
<evidence type="ECO:0000313" key="2">
    <source>
        <dbReference type="EMBL" id="MFD2571988.1"/>
    </source>
</evidence>
<evidence type="ECO:0000313" key="3">
    <source>
        <dbReference type="Proteomes" id="UP001597469"/>
    </source>
</evidence>
<comment type="caution">
    <text evidence="2">The sequence shown here is derived from an EMBL/GenBank/DDBJ whole genome shotgun (WGS) entry which is preliminary data.</text>
</comment>
<dbReference type="SUPFAM" id="SSF54427">
    <property type="entry name" value="NTF2-like"/>
    <property type="match status" value="1"/>
</dbReference>
<dbReference type="Pfam" id="PF12680">
    <property type="entry name" value="SnoaL_2"/>
    <property type="match status" value="1"/>
</dbReference>
<gene>
    <name evidence="2" type="ORF">ACFSUS_15195</name>
</gene>
<keyword evidence="3" id="KW-1185">Reference proteome</keyword>
<reference evidence="3" key="1">
    <citation type="journal article" date="2019" name="Int. J. Syst. Evol. Microbiol.">
        <title>The Global Catalogue of Microorganisms (GCM) 10K type strain sequencing project: providing services to taxonomists for standard genome sequencing and annotation.</title>
        <authorList>
            <consortium name="The Broad Institute Genomics Platform"/>
            <consortium name="The Broad Institute Genome Sequencing Center for Infectious Disease"/>
            <person name="Wu L."/>
            <person name="Ma J."/>
        </authorList>
    </citation>
    <scope>NUCLEOTIDE SEQUENCE [LARGE SCALE GENOMIC DNA]</scope>
    <source>
        <strain evidence="3">KCTC 42805</strain>
    </source>
</reference>
<dbReference type="Proteomes" id="UP001597469">
    <property type="component" value="Unassembled WGS sequence"/>
</dbReference>
<dbReference type="InterPro" id="IPR032710">
    <property type="entry name" value="NTF2-like_dom_sf"/>
</dbReference>
<name>A0ABW5M4W2_9BACT</name>